<gene>
    <name evidence="1" type="ORF">Goari_022702</name>
</gene>
<name>A0A7J8YSF5_GOSAI</name>
<dbReference type="EMBL" id="JABFAA010351746">
    <property type="protein sequence ID" value="MBA0702477.1"/>
    <property type="molecule type" value="Genomic_DNA"/>
</dbReference>
<evidence type="ECO:0000313" key="1">
    <source>
        <dbReference type="EMBL" id="MBA0702477.1"/>
    </source>
</evidence>
<organism evidence="1 2">
    <name type="scientific">Gossypium aridum</name>
    <name type="common">American cotton</name>
    <name type="synonym">Erioxylum aridum</name>
    <dbReference type="NCBI Taxonomy" id="34290"/>
    <lineage>
        <taxon>Eukaryota</taxon>
        <taxon>Viridiplantae</taxon>
        <taxon>Streptophyta</taxon>
        <taxon>Embryophyta</taxon>
        <taxon>Tracheophyta</taxon>
        <taxon>Spermatophyta</taxon>
        <taxon>Magnoliopsida</taxon>
        <taxon>eudicotyledons</taxon>
        <taxon>Gunneridae</taxon>
        <taxon>Pentapetalae</taxon>
        <taxon>rosids</taxon>
        <taxon>malvids</taxon>
        <taxon>Malvales</taxon>
        <taxon>Malvaceae</taxon>
        <taxon>Malvoideae</taxon>
        <taxon>Gossypium</taxon>
    </lineage>
</organism>
<dbReference type="AlphaFoldDB" id="A0A7J8YSF5"/>
<reference evidence="1 2" key="1">
    <citation type="journal article" date="2019" name="Genome Biol. Evol.">
        <title>Insights into the evolution of the New World diploid cottons (Gossypium, subgenus Houzingenia) based on genome sequencing.</title>
        <authorList>
            <person name="Grover C.E."/>
            <person name="Arick M.A. 2nd"/>
            <person name="Thrash A."/>
            <person name="Conover J.L."/>
            <person name="Sanders W.S."/>
            <person name="Peterson D.G."/>
            <person name="Frelichowski J.E."/>
            <person name="Scheffler J.A."/>
            <person name="Scheffler B.E."/>
            <person name="Wendel J.F."/>
        </authorList>
    </citation>
    <scope>NUCLEOTIDE SEQUENCE [LARGE SCALE GENOMIC DNA]</scope>
    <source>
        <strain evidence="1">185</strain>
        <tissue evidence="1">Leaf</tissue>
    </source>
</reference>
<accession>A0A7J8YSF5</accession>
<feature type="non-terminal residue" evidence="1">
    <location>
        <position position="1"/>
    </location>
</feature>
<sequence length="180" mass="20471">QKEKLAYTVIVNVLEHVDSTLKSIVTASDSGVDASKGANCSFVVVDCNVLIGDGRKASIWDDAWVPDDEDFKIQNMESNLALTPSKVVELIDSNTRKWRTESIHNTFTEGDAERILCIPLSMNAHKDHIVWQGEATREYSVWSGHKLLLQDMQTQRQQIYRQFSKKLWNLDLPPKIKITN</sequence>
<proteinExistence type="predicted"/>
<protein>
    <submittedName>
        <fullName evidence="1">Uncharacterized protein</fullName>
    </submittedName>
</protein>
<keyword evidence="2" id="KW-1185">Reference proteome</keyword>
<comment type="caution">
    <text evidence="1">The sequence shown here is derived from an EMBL/GenBank/DDBJ whole genome shotgun (WGS) entry which is preliminary data.</text>
</comment>
<evidence type="ECO:0000313" key="2">
    <source>
        <dbReference type="Proteomes" id="UP000593577"/>
    </source>
</evidence>
<dbReference type="Proteomes" id="UP000593577">
    <property type="component" value="Unassembled WGS sequence"/>
</dbReference>